<proteinExistence type="predicted"/>
<dbReference type="RefSeq" id="WP_278019756.1">
    <property type="nucleotide sequence ID" value="NZ_BAABDT010000001.1"/>
</dbReference>
<name>A0ABP7EVV5_9FLAO</name>
<sequence length="142" mass="17110">MKILPLKIELVSKWMKLYPYSVCLDEIYFRERDKENNLIYELELTTHQFGFIIDHYYSKFRELNPESLIYKYHSEEYAILNDAIAQEIECYRIKEFNEQLINVREKVVQQGSGAEEALDELVKICESAMRNKNKLYIFSDYL</sequence>
<dbReference type="Proteomes" id="UP001501367">
    <property type="component" value="Unassembled WGS sequence"/>
</dbReference>
<protein>
    <submittedName>
        <fullName evidence="1">Uncharacterized protein</fullName>
    </submittedName>
</protein>
<gene>
    <name evidence="1" type="ORF">GCM10022422_03740</name>
</gene>
<evidence type="ECO:0000313" key="2">
    <source>
        <dbReference type="Proteomes" id="UP001501367"/>
    </source>
</evidence>
<dbReference type="EMBL" id="BAABDT010000001">
    <property type="protein sequence ID" value="GAA3725725.1"/>
    <property type="molecule type" value="Genomic_DNA"/>
</dbReference>
<reference evidence="2" key="1">
    <citation type="journal article" date="2019" name="Int. J. Syst. Evol. Microbiol.">
        <title>The Global Catalogue of Microorganisms (GCM) 10K type strain sequencing project: providing services to taxonomists for standard genome sequencing and annotation.</title>
        <authorList>
            <consortium name="The Broad Institute Genomics Platform"/>
            <consortium name="The Broad Institute Genome Sequencing Center for Infectious Disease"/>
            <person name="Wu L."/>
            <person name="Ma J."/>
        </authorList>
    </citation>
    <scope>NUCLEOTIDE SEQUENCE [LARGE SCALE GENOMIC DNA]</scope>
    <source>
        <strain evidence="2">JCM 17336</strain>
    </source>
</reference>
<evidence type="ECO:0000313" key="1">
    <source>
        <dbReference type="EMBL" id="GAA3725725.1"/>
    </source>
</evidence>
<comment type="caution">
    <text evidence="1">The sequence shown here is derived from an EMBL/GenBank/DDBJ whole genome shotgun (WGS) entry which is preliminary data.</text>
</comment>
<accession>A0ABP7EVV5</accession>
<keyword evidence="2" id="KW-1185">Reference proteome</keyword>
<organism evidence="1 2">
    <name type="scientific">Flavobacterium ginsengisoli</name>
    <dbReference type="NCBI Taxonomy" id="871694"/>
    <lineage>
        <taxon>Bacteria</taxon>
        <taxon>Pseudomonadati</taxon>
        <taxon>Bacteroidota</taxon>
        <taxon>Flavobacteriia</taxon>
        <taxon>Flavobacteriales</taxon>
        <taxon>Flavobacteriaceae</taxon>
        <taxon>Flavobacterium</taxon>
    </lineage>
</organism>